<dbReference type="GO" id="GO:0042823">
    <property type="term" value="P:pyridoxal phosphate biosynthetic process"/>
    <property type="evidence" value="ECO:0007669"/>
    <property type="project" value="InterPro"/>
</dbReference>
<evidence type="ECO:0000313" key="8">
    <source>
        <dbReference type="EMBL" id="HGQ65094.1"/>
    </source>
</evidence>
<keyword evidence="5" id="KW-0520">NAD</keyword>
<dbReference type="AlphaFoldDB" id="A0A7C4JKF3"/>
<organism evidence="8">
    <name type="scientific">Ignisphaera aggregans</name>
    <dbReference type="NCBI Taxonomy" id="334771"/>
    <lineage>
        <taxon>Archaea</taxon>
        <taxon>Thermoproteota</taxon>
        <taxon>Thermoprotei</taxon>
        <taxon>Desulfurococcales</taxon>
        <taxon>Desulfurococcaceae</taxon>
        <taxon>Ignisphaera</taxon>
    </lineage>
</organism>
<keyword evidence="6" id="KW-0664">Pyridoxine biosynthesis</keyword>
<comment type="caution">
    <text evidence="8">The sequence shown here is derived from an EMBL/GenBank/DDBJ whole genome shotgun (WGS) entry which is preliminary data.</text>
</comment>
<sequence>MKEKVVIGISMGDPAGCGPELIVKALRKASYNLAKYVIIGSYKVILKAQEIVGDKSLKLIRIQDLSELPEESNAIGVYDIDNVDLGSLVYGRPSVVGGRASYEYIVKAVEFAKAGLVNAIVTMPISKESLNMAGYRYPGHTELLADLTKAKEVRMMLIAKHLRVTHVTTHIPLKNVPDLIKKDRVLKTIELTHEYLRDYFRLEEPKIAVAGLNPHAGESGLFGDEEAEEIVPAIYEARGRGIDAQGPFPPDTVFYRAYNNKEFDAVIAMYHDQGHIAVKMVGFMEGVNVTLGLPIIRVSPDHGTAWDKAGKGSADETATYEAIMLAVYLAMNKDRKR</sequence>
<dbReference type="GO" id="GO:0008615">
    <property type="term" value="P:pyridoxine biosynthetic process"/>
    <property type="evidence" value="ECO:0007669"/>
    <property type="project" value="UniProtKB-KW"/>
</dbReference>
<dbReference type="NCBIfam" id="TIGR00557">
    <property type="entry name" value="pdxA"/>
    <property type="match status" value="1"/>
</dbReference>
<evidence type="ECO:0000256" key="4">
    <source>
        <dbReference type="ARBA" id="ARBA00023002"/>
    </source>
</evidence>
<reference evidence="8" key="1">
    <citation type="journal article" date="2020" name="mSystems">
        <title>Genome- and Community-Level Interaction Insights into Carbon Utilization and Element Cycling Functions of Hydrothermarchaeota in Hydrothermal Sediment.</title>
        <authorList>
            <person name="Zhou Z."/>
            <person name="Liu Y."/>
            <person name="Xu W."/>
            <person name="Pan J."/>
            <person name="Luo Z.H."/>
            <person name="Li M."/>
        </authorList>
    </citation>
    <scope>NUCLEOTIDE SEQUENCE [LARGE SCALE GENOMIC DNA]</scope>
    <source>
        <strain evidence="8">SpSt-637</strain>
        <strain evidence="7">SpSt-667</strain>
    </source>
</reference>
<evidence type="ECO:0000256" key="3">
    <source>
        <dbReference type="ARBA" id="ARBA00022857"/>
    </source>
</evidence>
<dbReference type="EMBL" id="DTBD01000070">
    <property type="protein sequence ID" value="HGQ65094.1"/>
    <property type="molecule type" value="Genomic_DNA"/>
</dbReference>
<keyword evidence="3" id="KW-0521">NADP</keyword>
<dbReference type="InterPro" id="IPR005255">
    <property type="entry name" value="PdxA_fam"/>
</dbReference>
<accession>A0A7C4JKF3</accession>
<dbReference type="GO" id="GO:0046872">
    <property type="term" value="F:metal ion binding"/>
    <property type="evidence" value="ECO:0007669"/>
    <property type="project" value="UniProtKB-KW"/>
</dbReference>
<dbReference type="Pfam" id="PF04166">
    <property type="entry name" value="PdxA"/>
    <property type="match status" value="1"/>
</dbReference>
<keyword evidence="4 8" id="KW-0560">Oxidoreductase</keyword>
<proteinExistence type="inferred from homology"/>
<dbReference type="PANTHER" id="PTHR30004">
    <property type="entry name" value="4-HYDROXYTHREONINE-4-PHOSPHATE DEHYDROGENASE"/>
    <property type="match status" value="1"/>
</dbReference>
<protein>
    <submittedName>
        <fullName evidence="8">4-hydroxythreonine-4-phosphate dehydrogenase PdxA</fullName>
        <ecNumber evidence="8">1.1.1.262</ecNumber>
    </submittedName>
</protein>
<name>A0A7C4JKF3_9CREN</name>
<evidence type="ECO:0000256" key="6">
    <source>
        <dbReference type="ARBA" id="ARBA00023096"/>
    </source>
</evidence>
<dbReference type="Gene3D" id="3.40.718.10">
    <property type="entry name" value="Isopropylmalate Dehydrogenase"/>
    <property type="match status" value="1"/>
</dbReference>
<dbReference type="PANTHER" id="PTHR30004:SF6">
    <property type="entry name" value="D-THREONATE 4-PHOSPHATE DEHYDROGENASE"/>
    <property type="match status" value="1"/>
</dbReference>
<evidence type="ECO:0000256" key="1">
    <source>
        <dbReference type="ARBA" id="ARBA00022490"/>
    </source>
</evidence>
<dbReference type="HAMAP" id="MF_00536">
    <property type="entry name" value="PdxA"/>
    <property type="match status" value="1"/>
</dbReference>
<dbReference type="EC" id="1.1.1.262" evidence="8"/>
<dbReference type="GO" id="GO:0051287">
    <property type="term" value="F:NAD binding"/>
    <property type="evidence" value="ECO:0007669"/>
    <property type="project" value="InterPro"/>
</dbReference>
<gene>
    <name evidence="8" type="primary">pdxA</name>
    <name evidence="8" type="ORF">ENU08_07615</name>
    <name evidence="7" type="ORF">ENU41_07900</name>
</gene>
<dbReference type="InterPro" id="IPR037510">
    <property type="entry name" value="PdxA"/>
</dbReference>
<evidence type="ECO:0000256" key="5">
    <source>
        <dbReference type="ARBA" id="ARBA00023027"/>
    </source>
</evidence>
<dbReference type="EMBL" id="DTCK01000042">
    <property type="protein sequence ID" value="HGQ36575.1"/>
    <property type="molecule type" value="Genomic_DNA"/>
</dbReference>
<evidence type="ECO:0000256" key="2">
    <source>
        <dbReference type="ARBA" id="ARBA00022723"/>
    </source>
</evidence>
<keyword evidence="1" id="KW-0963">Cytoplasm</keyword>
<dbReference type="GO" id="GO:0050570">
    <property type="term" value="F:4-hydroxythreonine-4-phosphate dehydrogenase activity"/>
    <property type="evidence" value="ECO:0007669"/>
    <property type="project" value="UniProtKB-EC"/>
</dbReference>
<dbReference type="SUPFAM" id="SSF53659">
    <property type="entry name" value="Isocitrate/Isopropylmalate dehydrogenase-like"/>
    <property type="match status" value="1"/>
</dbReference>
<evidence type="ECO:0000313" key="7">
    <source>
        <dbReference type="EMBL" id="HGQ36575.1"/>
    </source>
</evidence>
<keyword evidence="2" id="KW-0479">Metal-binding</keyword>